<evidence type="ECO:0000313" key="2">
    <source>
        <dbReference type="Proteomes" id="UP001327225"/>
    </source>
</evidence>
<dbReference type="Proteomes" id="UP001327225">
    <property type="component" value="Chromosome"/>
</dbReference>
<sequence>MTVAICRAPTEATRRPARPRATTDDRDLALVELLEFGGIAH</sequence>
<dbReference type="RefSeq" id="WP_322937216.1">
    <property type="nucleotide sequence ID" value="NZ_CP141059.1"/>
</dbReference>
<gene>
    <name evidence="1" type="ORF">SHK19_19605</name>
</gene>
<keyword evidence="2" id="KW-1185">Reference proteome</keyword>
<name>A0ABZ0ZPB9_9ACTN</name>
<evidence type="ECO:0000313" key="1">
    <source>
        <dbReference type="EMBL" id="WQQ26155.1"/>
    </source>
</evidence>
<protein>
    <submittedName>
        <fullName evidence="1">Uncharacterized protein</fullName>
    </submittedName>
</protein>
<accession>A0ABZ0ZPB9</accession>
<reference evidence="2" key="1">
    <citation type="submission" date="2023-12" db="EMBL/GenBank/DDBJ databases">
        <title>Novel species in genus Nocardioides.</title>
        <authorList>
            <person name="Zhou H."/>
        </authorList>
    </citation>
    <scope>NUCLEOTIDE SEQUENCE [LARGE SCALE GENOMIC DNA]</scope>
    <source>
        <strain evidence="2">HM61</strain>
    </source>
</reference>
<organism evidence="1 2">
    <name type="scientific">Nocardioides bizhenqiangii</name>
    <dbReference type="NCBI Taxonomy" id="3095076"/>
    <lineage>
        <taxon>Bacteria</taxon>
        <taxon>Bacillati</taxon>
        <taxon>Actinomycetota</taxon>
        <taxon>Actinomycetes</taxon>
        <taxon>Propionibacteriales</taxon>
        <taxon>Nocardioidaceae</taxon>
        <taxon>Nocardioides</taxon>
    </lineage>
</organism>
<proteinExistence type="predicted"/>
<dbReference type="EMBL" id="CP141059">
    <property type="protein sequence ID" value="WQQ26155.1"/>
    <property type="molecule type" value="Genomic_DNA"/>
</dbReference>